<dbReference type="STRING" id="65700.SY86_14315"/>
<dbReference type="PATRIC" id="fig|65700.7.peg.3593"/>
<dbReference type="NCBIfam" id="NF040582">
    <property type="entry name" value="STY4528_fam"/>
    <property type="match status" value="1"/>
</dbReference>
<organism evidence="2 3">
    <name type="scientific">Erwinia tracheiphila</name>
    <dbReference type="NCBI Taxonomy" id="65700"/>
    <lineage>
        <taxon>Bacteria</taxon>
        <taxon>Pseudomonadati</taxon>
        <taxon>Pseudomonadota</taxon>
        <taxon>Gammaproteobacteria</taxon>
        <taxon>Enterobacterales</taxon>
        <taxon>Erwiniaceae</taxon>
        <taxon>Erwinia</taxon>
    </lineage>
</organism>
<dbReference type="Proteomes" id="UP000033924">
    <property type="component" value="Unassembled WGS sequence"/>
</dbReference>
<evidence type="ECO:0000313" key="3">
    <source>
        <dbReference type="Proteomes" id="UP000033924"/>
    </source>
</evidence>
<name>A0A0M2KBM5_9GAMM</name>
<comment type="caution">
    <text evidence="2">The sequence shown here is derived from an EMBL/GenBank/DDBJ whole genome shotgun (WGS) entry which is preliminary data.</text>
</comment>
<sequence>MTLPADSLIAFTLEKMNTRLAANPLRDDGRVRSGLLFTGNVHDAIPRRLLLDQRLSPLDKMGWMMIRLYAQNNEGAIFPSYDELQVQLASPGKGKASRETVSRVLLMLRITGWLSLCKRVRDDKGRVRGNIYAQHDEPLTFRDAESLDPRFLDVVADACLSKNRTVSQTARDVLDEIKNDPTMRHYHSHLSLLETRLGRPQNAGQLAARQHSSLLTPKPGSGSELSVNRIKNNHRELSTETELSQNQEQIIQSSDSELPVKSVGYNRVRKPNHYVRSFTHSVNKKTYVDNPVVLPDALKTVVSQEDQAMLIRQLQALPEEQAQQVLFALQNLMARQRVDNPLGWMLAVMKKAREGTFRPVKQPQQVQPETQTRPCSPEQQPFSAPPRPAAASEEQVRNYVTSLREQLKMCGAVPGSSG</sequence>
<dbReference type="InterPro" id="IPR047749">
    <property type="entry name" value="STY4528-like"/>
</dbReference>
<dbReference type="RefSeq" id="WP_016190692.1">
    <property type="nucleotide sequence ID" value="NZ_CP089932.1"/>
</dbReference>
<keyword evidence="3" id="KW-1185">Reference proteome</keyword>
<dbReference type="AlphaFoldDB" id="A0A0M2KBM5"/>
<gene>
    <name evidence="2" type="ORF">SY86_14315</name>
</gene>
<feature type="region of interest" description="Disordered" evidence="1">
    <location>
        <begin position="203"/>
        <end position="224"/>
    </location>
</feature>
<evidence type="ECO:0000256" key="1">
    <source>
        <dbReference type="SAM" id="MobiDB-lite"/>
    </source>
</evidence>
<reference evidence="2 3" key="1">
    <citation type="submission" date="2015-01" db="EMBL/GenBank/DDBJ databases">
        <title>Erwinia tracheiphila.</title>
        <authorList>
            <person name="Shapiro L.R."/>
        </authorList>
    </citation>
    <scope>NUCLEOTIDE SEQUENCE [LARGE SCALE GENOMIC DNA]</scope>
    <source>
        <strain evidence="2 3">BuffGH</strain>
    </source>
</reference>
<evidence type="ECO:0000313" key="2">
    <source>
        <dbReference type="EMBL" id="KKF36349.1"/>
    </source>
</evidence>
<protein>
    <submittedName>
        <fullName evidence="2">Helix-turn-helix domain protein</fullName>
    </submittedName>
</protein>
<dbReference type="EMBL" id="JXNU01000003">
    <property type="protein sequence ID" value="KKF36349.1"/>
    <property type="molecule type" value="Genomic_DNA"/>
</dbReference>
<proteinExistence type="predicted"/>
<feature type="compositionally biased region" description="Polar residues" evidence="1">
    <location>
        <begin position="362"/>
        <end position="380"/>
    </location>
</feature>
<feature type="region of interest" description="Disordered" evidence="1">
    <location>
        <begin position="356"/>
        <end position="395"/>
    </location>
</feature>
<accession>A0A0M2KBM5</accession>